<name>A0A952KGP2_9PROT</name>
<sequence>MPSIVKDTRFWDRGAARYAASRISDIAGYERTLERTRSYLKAGDALFEFGCGTGTTALRLAPSVGRIVATDISGEMIAIASRKAEAAGCGNAEFRVGTPDALALPDGTFDAALGFNVLHLVAARDAALSGVHRLLKPGGIFISKTPCLKETTPLLRLALPLMQAVGKAPSVSFLGATELEREIAAAGFKIIERGRHASRGNDIRPFLVARKR</sequence>
<evidence type="ECO:0000313" key="5">
    <source>
        <dbReference type="Proteomes" id="UP000700706"/>
    </source>
</evidence>
<accession>A0A952KGP2</accession>
<comment type="caution">
    <text evidence="4">The sequence shown here is derived from an EMBL/GenBank/DDBJ whole genome shotgun (WGS) entry which is preliminary data.</text>
</comment>
<gene>
    <name evidence="4" type="ORF">JF625_27920</name>
</gene>
<dbReference type="Proteomes" id="UP000700706">
    <property type="component" value="Unassembled WGS sequence"/>
</dbReference>
<dbReference type="GO" id="GO:0008168">
    <property type="term" value="F:methyltransferase activity"/>
    <property type="evidence" value="ECO:0007669"/>
    <property type="project" value="UniProtKB-KW"/>
</dbReference>
<reference evidence="4" key="1">
    <citation type="submission" date="2020-06" db="EMBL/GenBank/DDBJ databases">
        <title>Stable isotope informed genome-resolved metagenomics uncovers potential trophic interactions in rhizosphere soil.</title>
        <authorList>
            <person name="Starr E.P."/>
            <person name="Shi S."/>
            <person name="Blazewicz S.J."/>
            <person name="Koch B.J."/>
            <person name="Probst A.J."/>
            <person name="Hungate B.A."/>
            <person name="Pett-Ridge J."/>
            <person name="Firestone M.K."/>
            <person name="Banfield J.F."/>
        </authorList>
    </citation>
    <scope>NUCLEOTIDE SEQUENCE</scope>
    <source>
        <strain evidence="4">YM_69_17</strain>
    </source>
</reference>
<feature type="domain" description="Methyltransferase" evidence="3">
    <location>
        <begin position="48"/>
        <end position="139"/>
    </location>
</feature>
<evidence type="ECO:0000313" key="4">
    <source>
        <dbReference type="EMBL" id="MBW8728962.1"/>
    </source>
</evidence>
<dbReference type="GO" id="GO:0032259">
    <property type="term" value="P:methylation"/>
    <property type="evidence" value="ECO:0007669"/>
    <property type="project" value="UniProtKB-KW"/>
</dbReference>
<evidence type="ECO:0000256" key="1">
    <source>
        <dbReference type="ARBA" id="ARBA00022603"/>
    </source>
</evidence>
<dbReference type="CDD" id="cd02440">
    <property type="entry name" value="AdoMet_MTases"/>
    <property type="match status" value="1"/>
</dbReference>
<dbReference type="PANTHER" id="PTHR43861:SF1">
    <property type="entry name" value="TRANS-ACONITATE 2-METHYLTRANSFERASE"/>
    <property type="match status" value="1"/>
</dbReference>
<evidence type="ECO:0000256" key="2">
    <source>
        <dbReference type="ARBA" id="ARBA00022679"/>
    </source>
</evidence>
<dbReference type="EMBL" id="JAEKLZ010000472">
    <property type="protein sequence ID" value="MBW8728962.1"/>
    <property type="molecule type" value="Genomic_DNA"/>
</dbReference>
<dbReference type="AlphaFoldDB" id="A0A952KGP2"/>
<protein>
    <submittedName>
        <fullName evidence="4">Class I SAM-dependent methyltransferase</fullName>
    </submittedName>
</protein>
<proteinExistence type="predicted"/>
<keyword evidence="2" id="KW-0808">Transferase</keyword>
<keyword evidence="1 4" id="KW-0489">Methyltransferase</keyword>
<dbReference type="Gene3D" id="3.40.50.150">
    <property type="entry name" value="Vaccinia Virus protein VP39"/>
    <property type="match status" value="1"/>
</dbReference>
<dbReference type="SUPFAM" id="SSF53335">
    <property type="entry name" value="S-adenosyl-L-methionine-dependent methyltransferases"/>
    <property type="match status" value="1"/>
</dbReference>
<dbReference type="InterPro" id="IPR029063">
    <property type="entry name" value="SAM-dependent_MTases_sf"/>
</dbReference>
<organism evidence="4 5">
    <name type="scientific">Inquilinus limosus</name>
    <dbReference type="NCBI Taxonomy" id="171674"/>
    <lineage>
        <taxon>Bacteria</taxon>
        <taxon>Pseudomonadati</taxon>
        <taxon>Pseudomonadota</taxon>
        <taxon>Alphaproteobacteria</taxon>
        <taxon>Rhodospirillales</taxon>
        <taxon>Rhodospirillaceae</taxon>
        <taxon>Inquilinus</taxon>
    </lineage>
</organism>
<dbReference type="PANTHER" id="PTHR43861">
    <property type="entry name" value="TRANS-ACONITATE 2-METHYLTRANSFERASE-RELATED"/>
    <property type="match status" value="1"/>
</dbReference>
<evidence type="ECO:0000259" key="3">
    <source>
        <dbReference type="Pfam" id="PF13649"/>
    </source>
</evidence>
<dbReference type="Pfam" id="PF13649">
    <property type="entry name" value="Methyltransf_25"/>
    <property type="match status" value="1"/>
</dbReference>
<dbReference type="InterPro" id="IPR041698">
    <property type="entry name" value="Methyltransf_25"/>
</dbReference>